<organism evidence="2 3">
    <name type="scientific">Agromyces indicus</name>
    <dbReference type="NCBI Taxonomy" id="758919"/>
    <lineage>
        <taxon>Bacteria</taxon>
        <taxon>Bacillati</taxon>
        <taxon>Actinomycetota</taxon>
        <taxon>Actinomycetes</taxon>
        <taxon>Micrococcales</taxon>
        <taxon>Microbacteriaceae</taxon>
        <taxon>Agromyces</taxon>
    </lineage>
</organism>
<accession>A0ABU1FJ92</accession>
<evidence type="ECO:0000313" key="3">
    <source>
        <dbReference type="Proteomes" id="UP001260072"/>
    </source>
</evidence>
<comment type="caution">
    <text evidence="2">The sequence shown here is derived from an EMBL/GenBank/DDBJ whole genome shotgun (WGS) entry which is preliminary data.</text>
</comment>
<dbReference type="RefSeq" id="WP_310520421.1">
    <property type="nucleotide sequence ID" value="NZ_BAABBS010000002.1"/>
</dbReference>
<evidence type="ECO:0008006" key="4">
    <source>
        <dbReference type="Google" id="ProtNLM"/>
    </source>
</evidence>
<feature type="transmembrane region" description="Helical" evidence="1">
    <location>
        <begin position="15"/>
        <end position="38"/>
    </location>
</feature>
<protein>
    <recommendedName>
        <fullName evidence="4">DUF732 domain-containing protein</fullName>
    </recommendedName>
</protein>
<dbReference type="EMBL" id="JAVKGS010000002">
    <property type="protein sequence ID" value="MDR5691831.1"/>
    <property type="molecule type" value="Genomic_DNA"/>
</dbReference>
<name>A0ABU1FJ92_9MICO</name>
<keyword evidence="1" id="KW-1133">Transmembrane helix</keyword>
<reference evidence="3" key="1">
    <citation type="submission" date="2023-07" db="EMBL/GenBank/DDBJ databases">
        <title>Description of three actinobacteria isolated from air of manufacturing shop in a pharmaceutical factory.</title>
        <authorList>
            <person name="Zhang D.-F."/>
        </authorList>
    </citation>
    <scope>NUCLEOTIDE SEQUENCE [LARGE SCALE GENOMIC DNA]</scope>
    <source>
        <strain evidence="3">CCTCC AB 2011122</strain>
    </source>
</reference>
<proteinExistence type="predicted"/>
<evidence type="ECO:0000256" key="1">
    <source>
        <dbReference type="SAM" id="Phobius"/>
    </source>
</evidence>
<keyword evidence="1" id="KW-0472">Membrane</keyword>
<gene>
    <name evidence="2" type="ORF">RH861_07110</name>
</gene>
<dbReference type="Proteomes" id="UP001260072">
    <property type="component" value="Unassembled WGS sequence"/>
</dbReference>
<sequence length="148" mass="15683">MSTHVETQPTRERSIIYIITVAVLVVLGAIAVFTFLAAREEARGVDKAEELITSLEDAGVDVTLTAQQIAGVLGDDGGVVCADPNAALSRAALLDRLSNGASGPGQRPILAEDRLVEAGVLIIQTYCPDELEEYQQFIDGLELTDTGN</sequence>
<keyword evidence="1" id="KW-0812">Transmembrane</keyword>
<keyword evidence="3" id="KW-1185">Reference proteome</keyword>
<evidence type="ECO:0000313" key="2">
    <source>
        <dbReference type="EMBL" id="MDR5691831.1"/>
    </source>
</evidence>